<dbReference type="GO" id="GO:0090374">
    <property type="term" value="P:oligopeptide export from mitochondrion"/>
    <property type="evidence" value="ECO:0007669"/>
    <property type="project" value="TreeGrafter"/>
</dbReference>
<feature type="transmembrane region" description="Helical" evidence="8">
    <location>
        <begin position="699"/>
        <end position="719"/>
    </location>
</feature>
<gene>
    <name evidence="11" type="ORF">CORC01_00128</name>
</gene>
<feature type="transmembrane region" description="Helical" evidence="8">
    <location>
        <begin position="661"/>
        <end position="687"/>
    </location>
</feature>
<dbReference type="SUPFAM" id="SSF90123">
    <property type="entry name" value="ABC transporter transmembrane region"/>
    <property type="match status" value="2"/>
</dbReference>
<evidence type="ECO:0000256" key="8">
    <source>
        <dbReference type="SAM" id="Phobius"/>
    </source>
</evidence>
<dbReference type="PROSITE" id="PS50893">
    <property type="entry name" value="ABC_TRANSPORTER_2"/>
    <property type="match status" value="2"/>
</dbReference>
<dbReference type="InterPro" id="IPR011527">
    <property type="entry name" value="ABC1_TM_dom"/>
</dbReference>
<feature type="transmembrane region" description="Helical" evidence="8">
    <location>
        <begin position="236"/>
        <end position="258"/>
    </location>
</feature>
<dbReference type="Proteomes" id="UP000176998">
    <property type="component" value="Unassembled WGS sequence"/>
</dbReference>
<keyword evidence="12" id="KW-1185">Reference proteome</keyword>
<keyword evidence="6 8" id="KW-1133">Transmembrane helix</keyword>
<dbReference type="GeneID" id="34553296"/>
<feature type="domain" description="ABC transporter" evidence="9">
    <location>
        <begin position="290"/>
        <end position="528"/>
    </location>
</feature>
<evidence type="ECO:0000259" key="10">
    <source>
        <dbReference type="PROSITE" id="PS50929"/>
    </source>
</evidence>
<dbReference type="InterPro" id="IPR027417">
    <property type="entry name" value="P-loop_NTPase"/>
</dbReference>
<dbReference type="Pfam" id="PF00005">
    <property type="entry name" value="ABC_tran"/>
    <property type="match status" value="2"/>
</dbReference>
<dbReference type="GO" id="GO:0015421">
    <property type="term" value="F:ABC-type oligopeptide transporter activity"/>
    <property type="evidence" value="ECO:0007669"/>
    <property type="project" value="TreeGrafter"/>
</dbReference>
<dbReference type="PROSITE" id="PS50929">
    <property type="entry name" value="ABC_TM1F"/>
    <property type="match status" value="2"/>
</dbReference>
<evidence type="ECO:0000256" key="4">
    <source>
        <dbReference type="ARBA" id="ARBA00022741"/>
    </source>
</evidence>
<comment type="caution">
    <text evidence="11">The sequence shown here is derived from an EMBL/GenBank/DDBJ whole genome shotgun (WGS) entry which is preliminary data.</text>
</comment>
<evidence type="ECO:0000256" key="5">
    <source>
        <dbReference type="ARBA" id="ARBA00022840"/>
    </source>
</evidence>
<dbReference type="Gene3D" id="3.40.50.300">
    <property type="entry name" value="P-loop containing nucleotide triphosphate hydrolases"/>
    <property type="match status" value="2"/>
</dbReference>
<comment type="subcellular location">
    <subcellularLocation>
        <location evidence="1">Membrane</location>
        <topology evidence="1">Multi-pass membrane protein</topology>
    </subcellularLocation>
</comment>
<sequence length="1238" mass="136109">MTIGVVSAFFCAALRTILAVVLGQLFQIMMDFGSGISSVSYAMTSTSQWCVVICILAAGALVGNSMLLLSWFISGELQARSARESVFNGLLAREMGWYDKQADGIPALLIRMETQTCEVQIATSQVLGFIVADSVSSAACLTLAFSLSWKLTLVLIASLPFAIAALSFANRRLQPAIVNQKQHLTDGCKRVQACIAAIDLVKIYNGFNQEVMGYGETLDAAMEQYLVQARGNALQISFMSVWVSIIFVGGFWIGLWLVTKGERSSAVLTTFYATLTALEGVSNLMFRWLVSNKGIAAGEALSQMTKEPLSMEKASLDFPAEETRFIVGRSGSGKSTLGNLLVNFYEPLLGDIFTDNLPIKIMEKEWLWRNITLAQQDSAVFDNTLLWNITLGHPFAANEVRTACDMSLLQSPISSLPSGLKTWVGTIGHRLSGGQRQKLALARARLRDPPILIVDEIKSGLDGETKAMAMDAIQAWRKTKTTIIITHDLSHIKQDDYVYVLNGGCVVQEGRLEDISRDPHGVFAHIAADEIREVNDPNQSLPPDRVNVHPLVPELGNLQPSLQFTRHRCGDLLGSNENIKPTKSHIWDNMVSVQAAGYNAKAARKSGQLLRQKHILTTNDGLELEQENVAQVWPLETNFEHISAILHTVWPNLAPTPKLRLVVGLILCLIASGCTPVFAFCFAQLLASFWATEDRLSIGQEWVICLLMVAILNGLSGFLGRYLMEHASQAWVISLRLKAMRRMLEEPKTWFKKLEDPASHIGECLDKKAEEMRTLVSRFVPLVVMIVAMAIILTTWALNTSWKLTLVALSSLPAIMASLKVLSVAGRKWETLCNRGAATTASVIHEALGKIRATKAFTQEKYFSQRHAELTASTYRLGLERGLYLGPLFRFNESISYFVVALVGWYGIHLTAKRLEMTATSCQQVANLPLFCVVQTAGMLGMMPQVSASQAAASQVLMLATPSTITLLKPENSERLTSIFPIKARKVSFAYPSRPAHRVLRDIELDIDRGQYVAIVGPSGCGKSTILSLLVGLYWPSLQGSAPRNNSAQLTYGGIAYDQIQRDDLCSLVSFVPQSPFLFPTTIRENITYGQTETSQLLDDSNVRRAAREAGIHDFISSLPRGYNTIVGDGGLTLSGGQSQRVCIARALARRPRLLISDEATSALDNLSAETIRQTLCGILESTENSGASVVVATHDRDMIHFAHRIVVVEDGRVVNEEIFQELQHRKTPLSKIAEQGQ</sequence>
<keyword evidence="2" id="KW-0813">Transport</keyword>
<dbReference type="InterPro" id="IPR039421">
    <property type="entry name" value="Type_1_exporter"/>
</dbReference>
<dbReference type="Gene3D" id="1.20.1560.10">
    <property type="entry name" value="ABC transporter type 1, transmembrane domain"/>
    <property type="match status" value="2"/>
</dbReference>
<feature type="transmembrane region" description="Helical" evidence="8">
    <location>
        <begin position="151"/>
        <end position="169"/>
    </location>
</feature>
<evidence type="ECO:0000256" key="7">
    <source>
        <dbReference type="ARBA" id="ARBA00023136"/>
    </source>
</evidence>
<evidence type="ECO:0000259" key="9">
    <source>
        <dbReference type="PROSITE" id="PS50893"/>
    </source>
</evidence>
<evidence type="ECO:0000256" key="3">
    <source>
        <dbReference type="ARBA" id="ARBA00022692"/>
    </source>
</evidence>
<feature type="domain" description="ABC transmembrane type-1" evidence="10">
    <location>
        <begin position="662"/>
        <end position="913"/>
    </location>
</feature>
<dbReference type="OrthoDB" id="6500128at2759"/>
<proteinExistence type="predicted"/>
<dbReference type="GO" id="GO:0016887">
    <property type="term" value="F:ATP hydrolysis activity"/>
    <property type="evidence" value="ECO:0007669"/>
    <property type="project" value="InterPro"/>
</dbReference>
<dbReference type="GO" id="GO:0005743">
    <property type="term" value="C:mitochondrial inner membrane"/>
    <property type="evidence" value="ECO:0007669"/>
    <property type="project" value="TreeGrafter"/>
</dbReference>
<keyword evidence="5" id="KW-0067">ATP-binding</keyword>
<protein>
    <submittedName>
        <fullName evidence="11">ABC transporter</fullName>
    </submittedName>
</protein>
<reference evidence="11 12" key="1">
    <citation type="submission" date="2016-09" db="EMBL/GenBank/DDBJ databases">
        <authorList>
            <person name="Capua I."/>
            <person name="De Benedictis P."/>
            <person name="Joannis T."/>
            <person name="Lombin L.H."/>
            <person name="Cattoli G."/>
        </authorList>
    </citation>
    <scope>NUCLEOTIDE SEQUENCE [LARGE SCALE GENOMIC DNA]</scope>
    <source>
        <strain evidence="11 12">IMI 309357</strain>
    </source>
</reference>
<feature type="transmembrane region" description="Helical" evidence="8">
    <location>
        <begin position="126"/>
        <end position="145"/>
    </location>
</feature>
<accession>A0A1G4BTS5</accession>
<keyword evidence="7 8" id="KW-0472">Membrane</keyword>
<evidence type="ECO:0000313" key="11">
    <source>
        <dbReference type="EMBL" id="OHF04657.1"/>
    </source>
</evidence>
<dbReference type="PANTHER" id="PTHR43394">
    <property type="entry name" value="ATP-DEPENDENT PERMEASE MDL1, MITOCHONDRIAL"/>
    <property type="match status" value="1"/>
</dbReference>
<dbReference type="InterPro" id="IPR003439">
    <property type="entry name" value="ABC_transporter-like_ATP-bd"/>
</dbReference>
<name>A0A1G4BTS5_9PEZI</name>
<organism evidence="11 12">
    <name type="scientific">Colletotrichum orchidophilum</name>
    <dbReference type="NCBI Taxonomy" id="1209926"/>
    <lineage>
        <taxon>Eukaryota</taxon>
        <taxon>Fungi</taxon>
        <taxon>Dikarya</taxon>
        <taxon>Ascomycota</taxon>
        <taxon>Pezizomycotina</taxon>
        <taxon>Sordariomycetes</taxon>
        <taxon>Hypocreomycetidae</taxon>
        <taxon>Glomerellales</taxon>
        <taxon>Glomerellaceae</taxon>
        <taxon>Colletotrichum</taxon>
    </lineage>
</organism>
<evidence type="ECO:0000256" key="6">
    <source>
        <dbReference type="ARBA" id="ARBA00022989"/>
    </source>
</evidence>
<dbReference type="Pfam" id="PF00664">
    <property type="entry name" value="ABC_membrane"/>
    <property type="match status" value="2"/>
</dbReference>
<dbReference type="SMART" id="SM00382">
    <property type="entry name" value="AAA"/>
    <property type="match status" value="2"/>
</dbReference>
<feature type="transmembrane region" description="Helical" evidence="8">
    <location>
        <begin position="264"/>
        <end position="286"/>
    </location>
</feature>
<dbReference type="FunFam" id="3.40.50.300:FF:000604">
    <property type="entry name" value="ABC transporter B family member 28"/>
    <property type="match status" value="1"/>
</dbReference>
<dbReference type="CDD" id="cd18578">
    <property type="entry name" value="ABC_6TM_Pgp_ABCB1_D2_like"/>
    <property type="match status" value="1"/>
</dbReference>
<evidence type="ECO:0000256" key="2">
    <source>
        <dbReference type="ARBA" id="ARBA00022448"/>
    </source>
</evidence>
<keyword evidence="4" id="KW-0547">Nucleotide-binding</keyword>
<dbReference type="EMBL" id="MJBS01000001">
    <property type="protein sequence ID" value="OHF04657.1"/>
    <property type="molecule type" value="Genomic_DNA"/>
</dbReference>
<dbReference type="CDD" id="cd18577">
    <property type="entry name" value="ABC_6TM_Pgp_ABCB1_D1_like"/>
    <property type="match status" value="1"/>
</dbReference>
<dbReference type="STRING" id="1209926.A0A1G4BTS5"/>
<evidence type="ECO:0000313" key="12">
    <source>
        <dbReference type="Proteomes" id="UP000176998"/>
    </source>
</evidence>
<feature type="transmembrane region" description="Helical" evidence="8">
    <location>
        <begin position="46"/>
        <end position="73"/>
    </location>
</feature>
<dbReference type="RefSeq" id="XP_022481791.1">
    <property type="nucleotide sequence ID" value="XM_022611786.1"/>
</dbReference>
<dbReference type="InterPro" id="IPR003593">
    <property type="entry name" value="AAA+_ATPase"/>
</dbReference>
<dbReference type="AlphaFoldDB" id="A0A1G4BTS5"/>
<dbReference type="InterPro" id="IPR036640">
    <property type="entry name" value="ABC1_TM_sf"/>
</dbReference>
<dbReference type="PANTHER" id="PTHR43394:SF1">
    <property type="entry name" value="ATP-BINDING CASSETTE SUB-FAMILY B MEMBER 10, MITOCHONDRIAL"/>
    <property type="match status" value="1"/>
</dbReference>
<dbReference type="PROSITE" id="PS00211">
    <property type="entry name" value="ABC_TRANSPORTER_1"/>
    <property type="match status" value="1"/>
</dbReference>
<feature type="domain" description="ABC transporter" evidence="9">
    <location>
        <begin position="982"/>
        <end position="1236"/>
    </location>
</feature>
<dbReference type="GO" id="GO:0005524">
    <property type="term" value="F:ATP binding"/>
    <property type="evidence" value="ECO:0007669"/>
    <property type="project" value="UniProtKB-KW"/>
</dbReference>
<feature type="domain" description="ABC transmembrane type-1" evidence="10">
    <location>
        <begin position="8"/>
        <end position="278"/>
    </location>
</feature>
<dbReference type="InterPro" id="IPR017871">
    <property type="entry name" value="ABC_transporter-like_CS"/>
</dbReference>
<dbReference type="SUPFAM" id="SSF52540">
    <property type="entry name" value="P-loop containing nucleoside triphosphate hydrolases"/>
    <property type="match status" value="2"/>
</dbReference>
<keyword evidence="3 8" id="KW-0812">Transmembrane</keyword>
<feature type="transmembrane region" description="Helical" evidence="8">
    <location>
        <begin position="775"/>
        <end position="798"/>
    </location>
</feature>
<evidence type="ECO:0000256" key="1">
    <source>
        <dbReference type="ARBA" id="ARBA00004141"/>
    </source>
</evidence>